<dbReference type="EMBL" id="NHYE01005292">
    <property type="protein sequence ID" value="PPQ75056.1"/>
    <property type="molecule type" value="Genomic_DNA"/>
</dbReference>
<feature type="transmembrane region" description="Helical" evidence="1">
    <location>
        <begin position="113"/>
        <end position="132"/>
    </location>
</feature>
<proteinExistence type="predicted"/>
<reference evidence="3 4" key="1">
    <citation type="journal article" date="2018" name="Evol. Lett.">
        <title>Horizontal gene cluster transfer increased hallucinogenic mushroom diversity.</title>
        <authorList>
            <person name="Reynolds H.T."/>
            <person name="Vijayakumar V."/>
            <person name="Gluck-Thaler E."/>
            <person name="Korotkin H.B."/>
            <person name="Matheny P.B."/>
            <person name="Slot J.C."/>
        </authorList>
    </citation>
    <scope>NUCLEOTIDE SEQUENCE [LARGE SCALE GENOMIC DNA]</scope>
    <source>
        <strain evidence="3 4">SRW20</strain>
    </source>
</reference>
<feature type="domain" description="AB hydrolase-1" evidence="2">
    <location>
        <begin position="27"/>
        <end position="147"/>
    </location>
</feature>
<keyword evidence="1" id="KW-1133">Transmembrane helix</keyword>
<dbReference type="Proteomes" id="UP000284706">
    <property type="component" value="Unassembled WGS sequence"/>
</dbReference>
<name>A0A409W959_9AGAR</name>
<keyword evidence="4" id="KW-1185">Reference proteome</keyword>
<dbReference type="InterPro" id="IPR029058">
    <property type="entry name" value="AB_hydrolase_fold"/>
</dbReference>
<gene>
    <name evidence="3" type="ORF">CVT26_012058</name>
</gene>
<sequence length="334" mass="37856">MQKIKATDNIEFAYHDSGAPAKDDYYTIICFHGHTYHSGTFSRMLEQANSLGYRLILPNRRLYPGSTPYTEEESEALGPNSSTEQNTKAFLKQGEYILLLVYNLIKELGLKKVILVGWSLATAFFCSMIYSITTVPEEVKARVLQAVKSIVLWEPAAVTLGLENPPSGDWIPLFDETIPPEKRGQALMEWLNQYYPHPNLFKKDCYTLIYKLEKPVKPASFSDIPLEEFFAKLDVTAGDRGDNNVADKFFQPALKKIRELALCDPSIREAWGNIPFNVIYGEQSVYTIVWAVWQLEAEARMTGLPLRIKSMPGANHFAMHDLPKLSFDTILSCL</sequence>
<keyword evidence="1" id="KW-0812">Transmembrane</keyword>
<keyword evidence="1" id="KW-0472">Membrane</keyword>
<dbReference type="AlphaFoldDB" id="A0A409W959"/>
<dbReference type="Gene3D" id="3.40.50.1820">
    <property type="entry name" value="alpha/beta hydrolase"/>
    <property type="match status" value="1"/>
</dbReference>
<accession>A0A409W959</accession>
<dbReference type="InParanoid" id="A0A409W959"/>
<dbReference type="SUPFAM" id="SSF53474">
    <property type="entry name" value="alpha/beta-Hydrolases"/>
    <property type="match status" value="1"/>
</dbReference>
<evidence type="ECO:0000256" key="1">
    <source>
        <dbReference type="SAM" id="Phobius"/>
    </source>
</evidence>
<dbReference type="Pfam" id="PF00561">
    <property type="entry name" value="Abhydrolase_1"/>
    <property type="match status" value="1"/>
</dbReference>
<evidence type="ECO:0000313" key="3">
    <source>
        <dbReference type="EMBL" id="PPQ75056.1"/>
    </source>
</evidence>
<protein>
    <recommendedName>
        <fullName evidence="2">AB hydrolase-1 domain-containing protein</fullName>
    </recommendedName>
</protein>
<comment type="caution">
    <text evidence="3">The sequence shown here is derived from an EMBL/GenBank/DDBJ whole genome shotgun (WGS) entry which is preliminary data.</text>
</comment>
<evidence type="ECO:0000313" key="4">
    <source>
        <dbReference type="Proteomes" id="UP000284706"/>
    </source>
</evidence>
<dbReference type="InterPro" id="IPR000073">
    <property type="entry name" value="AB_hydrolase_1"/>
</dbReference>
<organism evidence="3 4">
    <name type="scientific">Gymnopilus dilepis</name>
    <dbReference type="NCBI Taxonomy" id="231916"/>
    <lineage>
        <taxon>Eukaryota</taxon>
        <taxon>Fungi</taxon>
        <taxon>Dikarya</taxon>
        <taxon>Basidiomycota</taxon>
        <taxon>Agaricomycotina</taxon>
        <taxon>Agaricomycetes</taxon>
        <taxon>Agaricomycetidae</taxon>
        <taxon>Agaricales</taxon>
        <taxon>Agaricineae</taxon>
        <taxon>Hymenogastraceae</taxon>
        <taxon>Gymnopilus</taxon>
    </lineage>
</organism>
<dbReference type="OrthoDB" id="3251587at2759"/>
<evidence type="ECO:0000259" key="2">
    <source>
        <dbReference type="Pfam" id="PF00561"/>
    </source>
</evidence>